<evidence type="ECO:0000313" key="7">
    <source>
        <dbReference type="Proteomes" id="UP000249645"/>
    </source>
</evidence>
<feature type="transmembrane region" description="Helical" evidence="5">
    <location>
        <begin position="64"/>
        <end position="85"/>
    </location>
</feature>
<evidence type="ECO:0000256" key="2">
    <source>
        <dbReference type="ARBA" id="ARBA00022692"/>
    </source>
</evidence>
<evidence type="ECO:0000256" key="5">
    <source>
        <dbReference type="SAM" id="Phobius"/>
    </source>
</evidence>
<evidence type="ECO:0000256" key="1">
    <source>
        <dbReference type="ARBA" id="ARBA00004141"/>
    </source>
</evidence>
<dbReference type="Pfam" id="PF09685">
    <property type="entry name" value="MamF_MmsF"/>
    <property type="match status" value="1"/>
</dbReference>
<evidence type="ECO:0000313" key="6">
    <source>
        <dbReference type="EMBL" id="PZP52194.1"/>
    </source>
</evidence>
<evidence type="ECO:0000256" key="4">
    <source>
        <dbReference type="ARBA" id="ARBA00023136"/>
    </source>
</evidence>
<keyword evidence="2 5" id="KW-0812">Transmembrane</keyword>
<dbReference type="AlphaFoldDB" id="A0A2W5FCZ6"/>
<feature type="transmembrane region" description="Helical" evidence="5">
    <location>
        <begin position="32"/>
        <end position="52"/>
    </location>
</feature>
<accession>A0A2W5FCZ6</accession>
<keyword evidence="3 5" id="KW-1133">Transmembrane helix</keyword>
<dbReference type="Proteomes" id="UP000249645">
    <property type="component" value="Unassembled WGS sequence"/>
</dbReference>
<protein>
    <submittedName>
        <fullName evidence="6">DUF4870 domain-containing protein</fullName>
    </submittedName>
</protein>
<keyword evidence="4 5" id="KW-0472">Membrane</keyword>
<gene>
    <name evidence="6" type="ORF">DI598_01320</name>
</gene>
<reference evidence="6 7" key="1">
    <citation type="submission" date="2017-11" db="EMBL/GenBank/DDBJ databases">
        <title>Infants hospitalized years apart are colonized by the same room-sourced microbial strains.</title>
        <authorList>
            <person name="Brooks B."/>
            <person name="Olm M.R."/>
            <person name="Firek B.A."/>
            <person name="Baker R."/>
            <person name="Thomas B.C."/>
            <person name="Morowitz M.J."/>
            <person name="Banfield J.F."/>
        </authorList>
    </citation>
    <scope>NUCLEOTIDE SEQUENCE [LARGE SCALE GENOMIC DNA]</scope>
    <source>
        <strain evidence="6">S2_009_000_R2_76</strain>
    </source>
</reference>
<feature type="transmembrane region" description="Helical" evidence="5">
    <location>
        <begin position="91"/>
        <end position="112"/>
    </location>
</feature>
<name>A0A2W5FCZ6_9SPHI</name>
<sequence length="128" mass="14282">MTNNGFTQPDGYYQQPITNTNSPSNDDRNMAMLAHVLAFFTGFIGPLIIYITKKDESPFVKENAVNVLNFQISLFIYMFVSFILAFVLIGFFLLAALGILHLIFTIMGAVAAHDGKVYKYPIAISFIS</sequence>
<comment type="subcellular location">
    <subcellularLocation>
        <location evidence="1">Membrane</location>
        <topology evidence="1">Multi-pass membrane protein</topology>
    </subcellularLocation>
</comment>
<proteinExistence type="predicted"/>
<dbReference type="EMBL" id="QFOI01000010">
    <property type="protein sequence ID" value="PZP52194.1"/>
    <property type="molecule type" value="Genomic_DNA"/>
</dbReference>
<dbReference type="InterPro" id="IPR019109">
    <property type="entry name" value="MamF_MmsF"/>
</dbReference>
<organism evidence="6 7">
    <name type="scientific">Pseudopedobacter saltans</name>
    <dbReference type="NCBI Taxonomy" id="151895"/>
    <lineage>
        <taxon>Bacteria</taxon>
        <taxon>Pseudomonadati</taxon>
        <taxon>Bacteroidota</taxon>
        <taxon>Sphingobacteriia</taxon>
        <taxon>Sphingobacteriales</taxon>
        <taxon>Sphingobacteriaceae</taxon>
        <taxon>Pseudopedobacter</taxon>
    </lineage>
</organism>
<evidence type="ECO:0000256" key="3">
    <source>
        <dbReference type="ARBA" id="ARBA00022989"/>
    </source>
</evidence>
<comment type="caution">
    <text evidence="6">The sequence shown here is derived from an EMBL/GenBank/DDBJ whole genome shotgun (WGS) entry which is preliminary data.</text>
</comment>